<dbReference type="GO" id="GO:0003746">
    <property type="term" value="F:translation elongation factor activity"/>
    <property type="evidence" value="ECO:0007669"/>
    <property type="project" value="UniProtKB-KW"/>
</dbReference>
<dbReference type="Proteomes" id="UP001597237">
    <property type="component" value="Unassembled WGS sequence"/>
</dbReference>
<dbReference type="InterPro" id="IPR001437">
    <property type="entry name" value="Tscrpt_elong_fac_GreA/B_C"/>
</dbReference>
<reference evidence="3" key="1">
    <citation type="journal article" date="2019" name="Int. J. Syst. Evol. Microbiol.">
        <title>The Global Catalogue of Microorganisms (GCM) 10K type strain sequencing project: providing services to taxonomists for standard genome sequencing and annotation.</title>
        <authorList>
            <consortium name="The Broad Institute Genomics Platform"/>
            <consortium name="The Broad Institute Genome Sequencing Center for Infectious Disease"/>
            <person name="Wu L."/>
            <person name="Ma J."/>
        </authorList>
    </citation>
    <scope>NUCLEOTIDE SEQUENCE [LARGE SCALE GENOMIC DNA]</scope>
    <source>
        <strain evidence="3">DFY28</strain>
    </source>
</reference>
<gene>
    <name evidence="2" type="ORF">ACFSC0_08895</name>
</gene>
<dbReference type="SUPFAM" id="SSF54534">
    <property type="entry name" value="FKBP-like"/>
    <property type="match status" value="1"/>
</dbReference>
<sequence>MTKTTTTRAPARGDRTRPAVYVAASEFDRLANLAETFHGPGARLLAQELDRAVVVEARRPRRGFVRLHSTVSYLDHASGQERTVALTLPSEADIDQGRLSVTAPAGAALIGLSVGDVFSWRGDDGRVHELTVLRVTDPDPAG</sequence>
<comment type="caution">
    <text evidence="2">The sequence shown here is derived from an EMBL/GenBank/DDBJ whole genome shotgun (WGS) entry which is preliminary data.</text>
</comment>
<dbReference type="PANTHER" id="PTHR30437">
    <property type="entry name" value="TRANSCRIPTION ELONGATION FACTOR GREA"/>
    <property type="match status" value="1"/>
</dbReference>
<accession>A0ABW4N0T4</accession>
<keyword evidence="3" id="KW-1185">Reference proteome</keyword>
<protein>
    <submittedName>
        <fullName evidence="2">GreA/GreB family elongation factor</fullName>
    </submittedName>
</protein>
<evidence type="ECO:0000313" key="2">
    <source>
        <dbReference type="EMBL" id="MFD1783506.1"/>
    </source>
</evidence>
<proteinExistence type="predicted"/>
<dbReference type="EMBL" id="JBHUEY010000001">
    <property type="protein sequence ID" value="MFD1783506.1"/>
    <property type="molecule type" value="Genomic_DNA"/>
</dbReference>
<evidence type="ECO:0000313" key="3">
    <source>
        <dbReference type="Proteomes" id="UP001597237"/>
    </source>
</evidence>
<organism evidence="2 3">
    <name type="scientific">Phenylobacterium terrae</name>
    <dbReference type="NCBI Taxonomy" id="2665495"/>
    <lineage>
        <taxon>Bacteria</taxon>
        <taxon>Pseudomonadati</taxon>
        <taxon>Pseudomonadota</taxon>
        <taxon>Alphaproteobacteria</taxon>
        <taxon>Caulobacterales</taxon>
        <taxon>Caulobacteraceae</taxon>
        <taxon>Phenylobacterium</taxon>
    </lineage>
</organism>
<dbReference type="Gene3D" id="3.10.50.30">
    <property type="entry name" value="Transcription elongation factor, GreA/GreB, C-terminal domain"/>
    <property type="match status" value="1"/>
</dbReference>
<dbReference type="InterPro" id="IPR023459">
    <property type="entry name" value="Tscrpt_elong_fac_GreA/B_fam"/>
</dbReference>
<name>A0ABW4N0T4_9CAUL</name>
<dbReference type="RefSeq" id="WP_377283298.1">
    <property type="nucleotide sequence ID" value="NZ_JBHRSI010000008.1"/>
</dbReference>
<dbReference type="InterPro" id="IPR036953">
    <property type="entry name" value="GreA/GreB_C_sf"/>
</dbReference>
<dbReference type="Pfam" id="PF01272">
    <property type="entry name" value="GreA_GreB"/>
    <property type="match status" value="1"/>
</dbReference>
<keyword evidence="2" id="KW-0648">Protein biosynthesis</keyword>
<keyword evidence="2" id="KW-0251">Elongation factor</keyword>
<feature type="domain" description="Transcription elongation factor GreA/GreB C-terminal" evidence="1">
    <location>
        <begin position="63"/>
        <end position="136"/>
    </location>
</feature>
<evidence type="ECO:0000259" key="1">
    <source>
        <dbReference type="Pfam" id="PF01272"/>
    </source>
</evidence>
<dbReference type="PANTHER" id="PTHR30437:SF5">
    <property type="entry name" value="REGULATOR OF NUCLEOSIDE DIPHOSPHATE KINASE"/>
    <property type="match status" value="1"/>
</dbReference>